<evidence type="ECO:0000313" key="1">
    <source>
        <dbReference type="EMBL" id="OYQ17955.1"/>
    </source>
</evidence>
<dbReference type="OrthoDB" id="6371790at2"/>
<dbReference type="Proteomes" id="UP000216361">
    <property type="component" value="Unassembled WGS sequence"/>
</dbReference>
<organism evidence="1 2">
    <name type="scientific">Elstera cyanobacteriorum</name>
    <dbReference type="NCBI Taxonomy" id="2022747"/>
    <lineage>
        <taxon>Bacteria</taxon>
        <taxon>Pseudomonadati</taxon>
        <taxon>Pseudomonadota</taxon>
        <taxon>Alphaproteobacteria</taxon>
        <taxon>Rhodospirillales</taxon>
        <taxon>Rhodospirillaceae</taxon>
        <taxon>Elstera</taxon>
    </lineage>
</organism>
<dbReference type="EMBL" id="NOXS01000033">
    <property type="protein sequence ID" value="OYQ17955.1"/>
    <property type="molecule type" value="Genomic_DNA"/>
</dbReference>
<protein>
    <submittedName>
        <fullName evidence="1">Uncharacterized protein</fullName>
    </submittedName>
</protein>
<dbReference type="AlphaFoldDB" id="A0A255XNF5"/>
<accession>A0A255XNF5</accession>
<dbReference type="SUPFAM" id="SSF53850">
    <property type="entry name" value="Periplasmic binding protein-like II"/>
    <property type="match status" value="1"/>
</dbReference>
<sequence>MTLKEINAMHLGLSAAGRVAMRPASLAAMGLTGALMLLLPLSAIARDVAVGLRLAPPYVQATANGILGIEHDIIAAALAERGHRLVPKLYPFARLVMTFNQNEAIDAAAPVIASLPVKGTLSASYLTYHNIGLSLANATVRADQIADLSRPSIVAFQNARVLLGPEFAAVVAQNPMYREEANQQNQVRVLFNARTDLIIGERRILQYFIANPEPDVDTKLPVREHLLFTPINYSVVFRDPALAQDFNEGLAAIKASGLYDAILQKY</sequence>
<gene>
    <name evidence="1" type="ORF">CHR90_13370</name>
</gene>
<keyword evidence="2" id="KW-1185">Reference proteome</keyword>
<dbReference type="Gene3D" id="3.40.190.10">
    <property type="entry name" value="Periplasmic binding protein-like II"/>
    <property type="match status" value="2"/>
</dbReference>
<evidence type="ECO:0000313" key="2">
    <source>
        <dbReference type="Proteomes" id="UP000216361"/>
    </source>
</evidence>
<reference evidence="1 2" key="1">
    <citation type="submission" date="2017-07" db="EMBL/GenBank/DDBJ databases">
        <title>Elstera cyanobacteriorum sp. nov., a novel bacterium isolated from cyanobacterial aggregates in a eutrophic lake.</title>
        <authorList>
            <person name="Cai H."/>
        </authorList>
    </citation>
    <scope>NUCLEOTIDE SEQUENCE [LARGE SCALE GENOMIC DNA]</scope>
    <source>
        <strain evidence="1 2">TH019</strain>
    </source>
</reference>
<comment type="caution">
    <text evidence="1">The sequence shown here is derived from an EMBL/GenBank/DDBJ whole genome shotgun (WGS) entry which is preliminary data.</text>
</comment>
<proteinExistence type="predicted"/>
<name>A0A255XNF5_9PROT</name>